<evidence type="ECO:0000256" key="1">
    <source>
        <dbReference type="SAM" id="Phobius"/>
    </source>
</evidence>
<keyword evidence="1" id="KW-0472">Membrane</keyword>
<reference evidence="2 3" key="1">
    <citation type="submission" date="2021-03" db="EMBL/GenBank/DDBJ databases">
        <title>novel species isolated from a fishpond in China.</title>
        <authorList>
            <person name="Lu H."/>
            <person name="Cai Z."/>
        </authorList>
    </citation>
    <scope>NUCLEOTIDE SEQUENCE [LARGE SCALE GENOMIC DNA]</scope>
    <source>
        <strain evidence="2 3">YJ13C</strain>
    </source>
</reference>
<dbReference type="RefSeq" id="WP_206587884.1">
    <property type="nucleotide sequence ID" value="NZ_JAFKCU010000004.1"/>
</dbReference>
<feature type="transmembrane region" description="Helical" evidence="1">
    <location>
        <begin position="47"/>
        <end position="69"/>
    </location>
</feature>
<organism evidence="2 3">
    <name type="scientific">Algoriphagus pacificus</name>
    <dbReference type="NCBI Taxonomy" id="2811234"/>
    <lineage>
        <taxon>Bacteria</taxon>
        <taxon>Pseudomonadati</taxon>
        <taxon>Bacteroidota</taxon>
        <taxon>Cytophagia</taxon>
        <taxon>Cytophagales</taxon>
        <taxon>Cyclobacteriaceae</taxon>
        <taxon>Algoriphagus</taxon>
    </lineage>
</organism>
<keyword evidence="3" id="KW-1185">Reference proteome</keyword>
<comment type="caution">
    <text evidence="2">The sequence shown here is derived from an EMBL/GenBank/DDBJ whole genome shotgun (WGS) entry which is preliminary data.</text>
</comment>
<keyword evidence="1" id="KW-0812">Transmembrane</keyword>
<proteinExistence type="predicted"/>
<accession>A0ABS3CM14</accession>
<evidence type="ECO:0000313" key="3">
    <source>
        <dbReference type="Proteomes" id="UP000664480"/>
    </source>
</evidence>
<sequence>MELAASLLLILSIYFFGCLALIQEVIKPYKKIVVDQSSHQKNINTNYPKILILSLAISLFTTSIAYFLFF</sequence>
<protein>
    <submittedName>
        <fullName evidence="2">Uncharacterized protein</fullName>
    </submittedName>
</protein>
<name>A0ABS3CM14_9BACT</name>
<feature type="transmembrane region" description="Helical" evidence="1">
    <location>
        <begin position="6"/>
        <end position="26"/>
    </location>
</feature>
<dbReference type="Proteomes" id="UP000664480">
    <property type="component" value="Unassembled WGS sequence"/>
</dbReference>
<gene>
    <name evidence="2" type="ORF">J0A69_17380</name>
</gene>
<evidence type="ECO:0000313" key="2">
    <source>
        <dbReference type="EMBL" id="MBN7817216.1"/>
    </source>
</evidence>
<keyword evidence="1" id="KW-1133">Transmembrane helix</keyword>
<dbReference type="EMBL" id="JAFKCU010000004">
    <property type="protein sequence ID" value="MBN7817216.1"/>
    <property type="molecule type" value="Genomic_DNA"/>
</dbReference>